<proteinExistence type="inferred from homology"/>
<keyword evidence="3" id="KW-0560">Oxidoreductase</keyword>
<organism evidence="5 6">
    <name type="scientific">Rhizoctonia solani</name>
    <dbReference type="NCBI Taxonomy" id="456999"/>
    <lineage>
        <taxon>Eukaryota</taxon>
        <taxon>Fungi</taxon>
        <taxon>Dikarya</taxon>
        <taxon>Basidiomycota</taxon>
        <taxon>Agaricomycotina</taxon>
        <taxon>Agaricomycetes</taxon>
        <taxon>Cantharellales</taxon>
        <taxon>Ceratobasidiaceae</taxon>
        <taxon>Rhizoctonia</taxon>
    </lineage>
</organism>
<gene>
    <name evidence="5" type="ORF">RDB_LOCUS162063</name>
</gene>
<dbReference type="InterPro" id="IPR051164">
    <property type="entry name" value="NmrA-like_oxidored"/>
</dbReference>
<evidence type="ECO:0000313" key="5">
    <source>
        <dbReference type="EMBL" id="CAE6518176.1"/>
    </source>
</evidence>
<dbReference type="AlphaFoldDB" id="A0A8H3DD25"/>
<name>A0A8H3DD25_9AGAM</name>
<accession>A0A8H3DD25</accession>
<dbReference type="InterPro" id="IPR036291">
    <property type="entry name" value="NAD(P)-bd_dom_sf"/>
</dbReference>
<dbReference type="GO" id="GO:0005634">
    <property type="term" value="C:nucleus"/>
    <property type="evidence" value="ECO:0007669"/>
    <property type="project" value="TreeGrafter"/>
</dbReference>
<comment type="similarity">
    <text evidence="1">Belongs to the NmrA-type oxidoreductase family.</text>
</comment>
<dbReference type="EMBL" id="CAJMWT010006609">
    <property type="protein sequence ID" value="CAE6518176.1"/>
    <property type="molecule type" value="Genomic_DNA"/>
</dbReference>
<dbReference type="Gene3D" id="3.40.50.720">
    <property type="entry name" value="NAD(P)-binding Rossmann-like Domain"/>
    <property type="match status" value="1"/>
</dbReference>
<dbReference type="GO" id="GO:0016491">
    <property type="term" value="F:oxidoreductase activity"/>
    <property type="evidence" value="ECO:0007669"/>
    <property type="project" value="UniProtKB-KW"/>
</dbReference>
<evidence type="ECO:0000256" key="1">
    <source>
        <dbReference type="ARBA" id="ARBA00006328"/>
    </source>
</evidence>
<dbReference type="PANTHER" id="PTHR42748">
    <property type="entry name" value="NITROGEN METABOLITE REPRESSION PROTEIN NMRA FAMILY MEMBER"/>
    <property type="match status" value="1"/>
</dbReference>
<dbReference type="PANTHER" id="PTHR42748:SF30">
    <property type="entry name" value="NMRA-LIKE DOMAIN-CONTAINING PROTEIN"/>
    <property type="match status" value="1"/>
</dbReference>
<comment type="caution">
    <text evidence="5">The sequence shown here is derived from an EMBL/GenBank/DDBJ whole genome shotgun (WGS) entry which is preliminary data.</text>
</comment>
<evidence type="ECO:0000256" key="2">
    <source>
        <dbReference type="ARBA" id="ARBA00022857"/>
    </source>
</evidence>
<protein>
    <recommendedName>
        <fullName evidence="4">NmrA-like domain-containing protein</fullName>
    </recommendedName>
</protein>
<sequence>MKVILVAGATGQQGGSVIRALSDSEDYICLALTRNPETPKAQKLHHLKNVKLISGNLNDIQQLRAIFEDARSAPEGAIWGVFVALEYPGLGGNAESEENQGKNIATVAQEFQVQSYIYTTSCMLPFPDDKPPIPKTTRHSKVSIEKHVASLDMPWTILRPGFFMENFNTSVSGRFTGAAVQYCMSPDVKLQLLVGIFDTVGTYGAEPVHLQTVDDVGRFSRMIFDNPMKLNHKIIDVATPGLDAQERSQTFLQAAGYDIPRIPSLIIHTVYWLNRHVQNMVGDFVQSDELRKLDPKGYDANLQEASNHMKLVNFEEWARRSNQNREVNEHGVTVWGLLSKRT</sequence>
<evidence type="ECO:0000313" key="6">
    <source>
        <dbReference type="Proteomes" id="UP000663843"/>
    </source>
</evidence>
<dbReference type="InterPro" id="IPR008030">
    <property type="entry name" value="NmrA-like"/>
</dbReference>
<dbReference type="Pfam" id="PF05368">
    <property type="entry name" value="NmrA"/>
    <property type="match status" value="1"/>
</dbReference>
<reference evidence="5" key="1">
    <citation type="submission" date="2021-01" db="EMBL/GenBank/DDBJ databases">
        <authorList>
            <person name="Kaushik A."/>
        </authorList>
    </citation>
    <scope>NUCLEOTIDE SEQUENCE</scope>
    <source>
        <strain evidence="5">AG2-2IIIB</strain>
    </source>
</reference>
<dbReference type="SUPFAM" id="SSF51735">
    <property type="entry name" value="NAD(P)-binding Rossmann-fold domains"/>
    <property type="match status" value="1"/>
</dbReference>
<evidence type="ECO:0000259" key="4">
    <source>
        <dbReference type="Pfam" id="PF05368"/>
    </source>
</evidence>
<keyword evidence="2" id="KW-0521">NADP</keyword>
<dbReference type="Gene3D" id="3.90.25.10">
    <property type="entry name" value="UDP-galactose 4-epimerase, domain 1"/>
    <property type="match status" value="1"/>
</dbReference>
<evidence type="ECO:0000256" key="3">
    <source>
        <dbReference type="ARBA" id="ARBA00023002"/>
    </source>
</evidence>
<feature type="domain" description="NmrA-like" evidence="4">
    <location>
        <begin position="2"/>
        <end position="256"/>
    </location>
</feature>
<dbReference type="Proteomes" id="UP000663843">
    <property type="component" value="Unassembled WGS sequence"/>
</dbReference>